<evidence type="ECO:0000256" key="4">
    <source>
        <dbReference type="ARBA" id="ARBA00022813"/>
    </source>
</evidence>
<protein>
    <submittedName>
        <fullName evidence="9">LexA repressor</fullName>
    </submittedName>
</protein>
<dbReference type="GO" id="GO:0006355">
    <property type="term" value="P:regulation of DNA-templated transcription"/>
    <property type="evidence" value="ECO:0007669"/>
    <property type="project" value="InterPro"/>
</dbReference>
<keyword evidence="5" id="KW-0234">DNA repair</keyword>
<dbReference type="Gene3D" id="2.10.109.10">
    <property type="entry name" value="Umud Fragment, subunit A"/>
    <property type="match status" value="1"/>
</dbReference>
<keyword evidence="4 7" id="KW-0068">Autocatalytic cleavage</keyword>
<evidence type="ECO:0000313" key="9">
    <source>
        <dbReference type="EMBL" id="OLU37911.1"/>
    </source>
</evidence>
<dbReference type="InterPro" id="IPR036286">
    <property type="entry name" value="LexA/Signal_pep-like_sf"/>
</dbReference>
<dbReference type="EMBL" id="MPJW01000186">
    <property type="protein sequence ID" value="OLU37911.1"/>
    <property type="molecule type" value="Genomic_DNA"/>
</dbReference>
<dbReference type="SUPFAM" id="SSF47413">
    <property type="entry name" value="lambda repressor-like DNA-binding domains"/>
    <property type="match status" value="1"/>
</dbReference>
<evidence type="ECO:0000259" key="8">
    <source>
        <dbReference type="PROSITE" id="PS50943"/>
    </source>
</evidence>
<dbReference type="Gene3D" id="1.10.260.40">
    <property type="entry name" value="lambda repressor-like DNA-binding domains"/>
    <property type="match status" value="1"/>
</dbReference>
<dbReference type="PANTHER" id="PTHR33516:SF2">
    <property type="entry name" value="LEXA REPRESSOR-RELATED"/>
    <property type="match status" value="1"/>
</dbReference>
<evidence type="ECO:0000256" key="7">
    <source>
        <dbReference type="RuleBase" id="RU003991"/>
    </source>
</evidence>
<dbReference type="GO" id="GO:0016787">
    <property type="term" value="F:hydrolase activity"/>
    <property type="evidence" value="ECO:0007669"/>
    <property type="project" value="UniProtKB-KW"/>
</dbReference>
<dbReference type="InterPro" id="IPR001387">
    <property type="entry name" value="Cro/C1-type_HTH"/>
</dbReference>
<dbReference type="GeneID" id="82203370"/>
<dbReference type="SUPFAM" id="SSF51306">
    <property type="entry name" value="LexA/Signal peptidase"/>
    <property type="match status" value="1"/>
</dbReference>
<dbReference type="PANTHER" id="PTHR33516">
    <property type="entry name" value="LEXA REPRESSOR"/>
    <property type="match status" value="1"/>
</dbReference>
<keyword evidence="6" id="KW-0742">SOS response</keyword>
<dbReference type="InterPro" id="IPR015927">
    <property type="entry name" value="Peptidase_S24_S26A/B/C"/>
</dbReference>
<proteinExistence type="inferred from homology"/>
<evidence type="ECO:0000256" key="5">
    <source>
        <dbReference type="ARBA" id="ARBA00023204"/>
    </source>
</evidence>
<dbReference type="RefSeq" id="WP_075820490.1">
    <property type="nucleotide sequence ID" value="NZ_CAJUTZ010000006.1"/>
</dbReference>
<sequence>MNIAEVLTQFKRQNNVNNDYIADYCGVTKSTVSRWCTGKSKKVHPETLEKISQMLNIDLEDMTRVNGLAYEKPILGTVKAGYGLFAEENMEGYETVSESDFHKGDYFLRVTGNSMKDANIHDGDLLFVKSCTDIPSGSIGVFLINHDEVTVKTLIKKPNCWVLMAANPDVEPKIFTHEEIVTTPVQIIGKAIYSKTEL</sequence>
<keyword evidence="10" id="KW-1185">Reference proteome</keyword>
<dbReference type="GO" id="GO:0003677">
    <property type="term" value="F:DNA binding"/>
    <property type="evidence" value="ECO:0007669"/>
    <property type="project" value="InterPro"/>
</dbReference>
<dbReference type="InterPro" id="IPR050077">
    <property type="entry name" value="LexA_repressor"/>
</dbReference>
<keyword evidence="3 7" id="KW-0378">Hydrolase</keyword>
<evidence type="ECO:0000256" key="1">
    <source>
        <dbReference type="ARBA" id="ARBA00007484"/>
    </source>
</evidence>
<keyword evidence="2" id="KW-0227">DNA damage</keyword>
<feature type="domain" description="HTH cro/C1-type" evidence="8">
    <location>
        <begin position="22"/>
        <end position="62"/>
    </location>
</feature>
<comment type="caution">
    <text evidence="9">The sequence shown here is derived from an EMBL/GenBank/DDBJ whole genome shotgun (WGS) entry which is preliminary data.</text>
</comment>
<dbReference type="InterPro" id="IPR010982">
    <property type="entry name" value="Lambda_DNA-bd_dom_sf"/>
</dbReference>
<gene>
    <name evidence="9" type="ORF">BO222_09360</name>
</gene>
<dbReference type="Pfam" id="PF00717">
    <property type="entry name" value="Peptidase_S24"/>
    <property type="match status" value="1"/>
</dbReference>
<dbReference type="PROSITE" id="PS50943">
    <property type="entry name" value="HTH_CROC1"/>
    <property type="match status" value="1"/>
</dbReference>
<reference evidence="9 10" key="1">
    <citation type="submission" date="2016-11" db="EMBL/GenBank/DDBJ databases">
        <title>Description of two novel members of the family Erysipelotrichaceae: Ileibacterium lipovorans gen. nov., sp. nov. and Dubosiella newyorkensis, gen. nov., sp. nov.</title>
        <authorList>
            <person name="Cox L.M."/>
            <person name="Sohn J."/>
            <person name="Tyrrell K.L."/>
            <person name="Citron D.M."/>
            <person name="Lawson P.A."/>
            <person name="Patel N.B."/>
            <person name="Iizumi T."/>
            <person name="Perez-Perez G.I."/>
            <person name="Goldstein E.J."/>
            <person name="Blaser M.J."/>
        </authorList>
    </citation>
    <scope>NUCLEOTIDE SEQUENCE [LARGE SCALE GENOMIC DNA]</scope>
    <source>
        <strain evidence="9 10">NYU-BL-A3</strain>
    </source>
</reference>
<accession>A0A1U7NEC5</accession>
<dbReference type="SMART" id="SM00530">
    <property type="entry name" value="HTH_XRE"/>
    <property type="match status" value="1"/>
</dbReference>
<dbReference type="GO" id="GO:0009432">
    <property type="term" value="P:SOS response"/>
    <property type="evidence" value="ECO:0007669"/>
    <property type="project" value="UniProtKB-KW"/>
</dbReference>
<evidence type="ECO:0000256" key="2">
    <source>
        <dbReference type="ARBA" id="ARBA00022763"/>
    </source>
</evidence>
<dbReference type="CDD" id="cd00093">
    <property type="entry name" value="HTH_XRE"/>
    <property type="match status" value="1"/>
</dbReference>
<evidence type="ECO:0000256" key="3">
    <source>
        <dbReference type="ARBA" id="ARBA00022801"/>
    </source>
</evidence>
<name>A0A1U7NEC5_9FIRM</name>
<dbReference type="Pfam" id="PF01381">
    <property type="entry name" value="HTH_3"/>
    <property type="match status" value="1"/>
</dbReference>
<dbReference type="InterPro" id="IPR039418">
    <property type="entry name" value="LexA-like"/>
</dbReference>
<dbReference type="PRINTS" id="PR00726">
    <property type="entry name" value="LEXASERPTASE"/>
</dbReference>
<dbReference type="CDD" id="cd06529">
    <property type="entry name" value="S24_LexA-like"/>
    <property type="match status" value="1"/>
</dbReference>
<dbReference type="GO" id="GO:0006281">
    <property type="term" value="P:DNA repair"/>
    <property type="evidence" value="ECO:0007669"/>
    <property type="project" value="UniProtKB-KW"/>
</dbReference>
<comment type="similarity">
    <text evidence="1 7">Belongs to the peptidase S24 family.</text>
</comment>
<dbReference type="OrthoDB" id="9802364at2"/>
<evidence type="ECO:0000256" key="6">
    <source>
        <dbReference type="ARBA" id="ARBA00023236"/>
    </source>
</evidence>
<dbReference type="InterPro" id="IPR006197">
    <property type="entry name" value="Peptidase_S24_LexA"/>
</dbReference>
<dbReference type="AlphaFoldDB" id="A0A1U7NEC5"/>
<dbReference type="Proteomes" id="UP000186341">
    <property type="component" value="Unassembled WGS sequence"/>
</dbReference>
<evidence type="ECO:0000313" key="10">
    <source>
        <dbReference type="Proteomes" id="UP000186341"/>
    </source>
</evidence>
<organism evidence="9 10">
    <name type="scientific">Ileibacterium valens</name>
    <dbReference type="NCBI Taxonomy" id="1862668"/>
    <lineage>
        <taxon>Bacteria</taxon>
        <taxon>Bacillati</taxon>
        <taxon>Bacillota</taxon>
        <taxon>Erysipelotrichia</taxon>
        <taxon>Erysipelotrichales</taxon>
        <taxon>Erysipelotrichaceae</taxon>
        <taxon>Ileibacterium</taxon>
    </lineage>
</organism>